<evidence type="ECO:0000313" key="3">
    <source>
        <dbReference type="WBParaSite" id="sdigi.contig2.g247.t1"/>
    </source>
</evidence>
<evidence type="ECO:0000313" key="2">
    <source>
        <dbReference type="Proteomes" id="UP000887581"/>
    </source>
</evidence>
<keyword evidence="2" id="KW-1185">Reference proteome</keyword>
<organism evidence="2 3">
    <name type="scientific">Setaria digitata</name>
    <dbReference type="NCBI Taxonomy" id="48799"/>
    <lineage>
        <taxon>Eukaryota</taxon>
        <taxon>Metazoa</taxon>
        <taxon>Ecdysozoa</taxon>
        <taxon>Nematoda</taxon>
        <taxon>Chromadorea</taxon>
        <taxon>Rhabditida</taxon>
        <taxon>Spirurina</taxon>
        <taxon>Spiruromorpha</taxon>
        <taxon>Filarioidea</taxon>
        <taxon>Setariidae</taxon>
        <taxon>Setaria</taxon>
    </lineage>
</organism>
<dbReference type="Proteomes" id="UP000887581">
    <property type="component" value="Unplaced"/>
</dbReference>
<keyword evidence="1" id="KW-0732">Signal</keyword>
<proteinExistence type="predicted"/>
<dbReference type="WBParaSite" id="sdigi.contig2.g247.t1">
    <property type="protein sequence ID" value="sdigi.contig2.g247.t1"/>
    <property type="gene ID" value="sdigi.contig2.g247"/>
</dbReference>
<dbReference type="AlphaFoldDB" id="A0A915PNB1"/>
<reference evidence="3" key="1">
    <citation type="submission" date="2022-11" db="UniProtKB">
        <authorList>
            <consortium name="WormBaseParasite"/>
        </authorList>
    </citation>
    <scope>IDENTIFICATION</scope>
</reference>
<feature type="chain" id="PRO_5037915730" evidence="1">
    <location>
        <begin position="16"/>
        <end position="69"/>
    </location>
</feature>
<sequence length="69" mass="8297">MQIFWFIFLLRYGFRKSVEGPLIVMFYLAKTSQRRLMDRNSWGNKIKDVARGHCFPIYVGLEYGYPRSK</sequence>
<accession>A0A915PNB1</accession>
<evidence type="ECO:0000256" key="1">
    <source>
        <dbReference type="SAM" id="SignalP"/>
    </source>
</evidence>
<protein>
    <submittedName>
        <fullName evidence="3">Uncharacterized protein</fullName>
    </submittedName>
</protein>
<feature type="signal peptide" evidence="1">
    <location>
        <begin position="1"/>
        <end position="15"/>
    </location>
</feature>
<name>A0A915PNB1_9BILA</name>